<dbReference type="PRINTS" id="PR00412">
    <property type="entry name" value="EPOXHYDRLASE"/>
</dbReference>
<dbReference type="InterPro" id="IPR016292">
    <property type="entry name" value="Epoxide_hydrolase"/>
</dbReference>
<dbReference type="Gene3D" id="3.40.50.1820">
    <property type="entry name" value="alpha/beta hydrolase"/>
    <property type="match status" value="1"/>
</dbReference>
<evidence type="ECO:0000256" key="4">
    <source>
        <dbReference type="SAM" id="SignalP"/>
    </source>
</evidence>
<keyword evidence="3" id="KW-0378">Hydrolase</keyword>
<reference evidence="6 7" key="1">
    <citation type="submission" date="2019-06" db="EMBL/GenBank/DDBJ databases">
        <authorList>
            <person name="Broberg M."/>
        </authorList>
    </citation>
    <scope>NUCLEOTIDE SEQUENCE [LARGE SCALE GENOMIC DNA]</scope>
</reference>
<comment type="similarity">
    <text evidence="1">Belongs to the peptidase S33 family.</text>
</comment>
<dbReference type="SUPFAM" id="SSF53474">
    <property type="entry name" value="alpha/beta-Hydrolases"/>
    <property type="match status" value="1"/>
</dbReference>
<evidence type="ECO:0000256" key="2">
    <source>
        <dbReference type="ARBA" id="ARBA00022797"/>
    </source>
</evidence>
<proteinExistence type="inferred from homology"/>
<name>A0ABY6UZ57_BIOOC</name>
<protein>
    <recommendedName>
        <fullName evidence="5">Epoxide hydrolase N-terminal domain-containing protein</fullName>
    </recommendedName>
</protein>
<feature type="signal peptide" evidence="4">
    <location>
        <begin position="1"/>
        <end position="20"/>
    </location>
</feature>
<evidence type="ECO:0000259" key="5">
    <source>
        <dbReference type="Pfam" id="PF06441"/>
    </source>
</evidence>
<accession>A0ABY6UZ57</accession>
<keyword evidence="4" id="KW-0732">Signal</keyword>
<feature type="chain" id="PRO_5045740273" description="Epoxide hydrolase N-terminal domain-containing protein" evidence="4">
    <location>
        <begin position="21"/>
        <end position="380"/>
    </location>
</feature>
<sequence>MFYHACVIWLSLAASSPAWAWNTEGFKFPQGPYPTPFKIVLNDDFITMTLQKVKDYRPTVGLTSSWNIEGPPTHNITELAQYWSDEYNWASIQQKINDDFRHLATVIEGDGGNYTADVPLHFIHQRAANDNAIPLLLLHGWPSTSLEWSKVIEPLTTDTNSPFHVVAPDLPGFGFSPALTKPGLSPATMGRILNKLMLQLGYTRYGLVTTDLGWFAGMWMMSEVEENIIGHFTDFVLVTPSNSDMERIENGTATEEEVANAEAGSIWSSKHAAYSTTHAQKPLALAHAIADSPVGLLAWYWDVNYATSDGYLYSKEELVTDAMMLWVPGPYANMRFYLEFFTPEAQDFPSSNVSTGVTEWGWGHGPFPEIGALPFALRAI</sequence>
<evidence type="ECO:0000256" key="3">
    <source>
        <dbReference type="ARBA" id="ARBA00022801"/>
    </source>
</evidence>
<dbReference type="Proteomes" id="UP000766486">
    <property type="component" value="Unassembled WGS sequence"/>
</dbReference>
<dbReference type="EMBL" id="CABFNS010000910">
    <property type="protein sequence ID" value="VUC35474.1"/>
    <property type="molecule type" value="Genomic_DNA"/>
</dbReference>
<keyword evidence="7" id="KW-1185">Reference proteome</keyword>
<evidence type="ECO:0000256" key="1">
    <source>
        <dbReference type="ARBA" id="ARBA00010088"/>
    </source>
</evidence>
<dbReference type="PANTHER" id="PTHR21661:SF35">
    <property type="entry name" value="EPOXIDE HYDROLASE"/>
    <property type="match status" value="1"/>
</dbReference>
<dbReference type="Pfam" id="PF06441">
    <property type="entry name" value="EHN"/>
    <property type="match status" value="1"/>
</dbReference>
<dbReference type="PIRSF" id="PIRSF001112">
    <property type="entry name" value="Epoxide_hydrolase"/>
    <property type="match status" value="1"/>
</dbReference>
<dbReference type="InterPro" id="IPR000639">
    <property type="entry name" value="Epox_hydrolase-like"/>
</dbReference>
<evidence type="ECO:0000313" key="7">
    <source>
        <dbReference type="Proteomes" id="UP000766486"/>
    </source>
</evidence>
<dbReference type="InterPro" id="IPR010497">
    <property type="entry name" value="Epoxide_hydro_N"/>
</dbReference>
<comment type="caution">
    <text evidence="6">The sequence shown here is derived from an EMBL/GenBank/DDBJ whole genome shotgun (WGS) entry which is preliminary data.</text>
</comment>
<keyword evidence="2" id="KW-0058">Aromatic hydrocarbons catabolism</keyword>
<gene>
    <name evidence="6" type="ORF">CLO192961_LOCUS411306</name>
</gene>
<organism evidence="6 7">
    <name type="scientific">Bionectria ochroleuca</name>
    <name type="common">Gliocladium roseum</name>
    <dbReference type="NCBI Taxonomy" id="29856"/>
    <lineage>
        <taxon>Eukaryota</taxon>
        <taxon>Fungi</taxon>
        <taxon>Dikarya</taxon>
        <taxon>Ascomycota</taxon>
        <taxon>Pezizomycotina</taxon>
        <taxon>Sordariomycetes</taxon>
        <taxon>Hypocreomycetidae</taxon>
        <taxon>Hypocreales</taxon>
        <taxon>Bionectriaceae</taxon>
        <taxon>Clonostachys</taxon>
    </lineage>
</organism>
<evidence type="ECO:0000313" key="6">
    <source>
        <dbReference type="EMBL" id="VUC35474.1"/>
    </source>
</evidence>
<dbReference type="InterPro" id="IPR029058">
    <property type="entry name" value="AB_hydrolase_fold"/>
</dbReference>
<dbReference type="PANTHER" id="PTHR21661">
    <property type="entry name" value="EPOXIDE HYDROLASE 1-RELATED"/>
    <property type="match status" value="1"/>
</dbReference>
<feature type="domain" description="Epoxide hydrolase N-terminal" evidence="5">
    <location>
        <begin position="35"/>
        <end position="148"/>
    </location>
</feature>